<protein>
    <submittedName>
        <fullName evidence="2">Uncharacterized protein</fullName>
    </submittedName>
</protein>
<dbReference type="AlphaFoldDB" id="A0AAD3P154"/>
<comment type="caution">
    <text evidence="2">The sequence shown here is derived from an EMBL/GenBank/DDBJ whole genome shotgun (WGS) entry which is preliminary data.</text>
</comment>
<gene>
    <name evidence="2" type="ORF">GCM10017635_28660</name>
</gene>
<evidence type="ECO:0000313" key="2">
    <source>
        <dbReference type="EMBL" id="GLK65391.1"/>
    </source>
</evidence>
<feature type="region of interest" description="Disordered" evidence="1">
    <location>
        <begin position="34"/>
        <end position="59"/>
    </location>
</feature>
<sequence length="59" mass="6452">MRGGTPRRKRGIFDFRPSLAGRGIRLPERALSITLPHPENPSKVAAATEENGVMDSSHI</sequence>
<name>A0AAD3P154_9RHOB</name>
<dbReference type="EMBL" id="BSFH01000086">
    <property type="protein sequence ID" value="GLK65391.1"/>
    <property type="molecule type" value="Genomic_DNA"/>
</dbReference>
<evidence type="ECO:0000313" key="3">
    <source>
        <dbReference type="Proteomes" id="UP001143349"/>
    </source>
</evidence>
<reference evidence="2" key="2">
    <citation type="submission" date="2023-01" db="EMBL/GenBank/DDBJ databases">
        <authorList>
            <person name="Sun Q."/>
            <person name="Evtushenko L."/>
        </authorList>
    </citation>
    <scope>NUCLEOTIDE SEQUENCE</scope>
    <source>
        <strain evidence="2">VKM B-2222</strain>
    </source>
</reference>
<keyword evidence="3" id="KW-1185">Reference proteome</keyword>
<evidence type="ECO:0000256" key="1">
    <source>
        <dbReference type="SAM" id="MobiDB-lite"/>
    </source>
</evidence>
<accession>A0AAD3P154</accession>
<organism evidence="2 3">
    <name type="scientific">Paracoccus kondratievae</name>
    <dbReference type="NCBI Taxonomy" id="135740"/>
    <lineage>
        <taxon>Bacteria</taxon>
        <taxon>Pseudomonadati</taxon>
        <taxon>Pseudomonadota</taxon>
        <taxon>Alphaproteobacteria</taxon>
        <taxon>Rhodobacterales</taxon>
        <taxon>Paracoccaceae</taxon>
        <taxon>Paracoccus</taxon>
    </lineage>
</organism>
<dbReference type="Proteomes" id="UP001143349">
    <property type="component" value="Unassembled WGS sequence"/>
</dbReference>
<proteinExistence type="predicted"/>
<reference evidence="2" key="1">
    <citation type="journal article" date="2014" name="Int. J. Syst. Evol. Microbiol.">
        <title>Complete genome sequence of Corynebacterium casei LMG S-19264T (=DSM 44701T), isolated from a smear-ripened cheese.</title>
        <authorList>
            <consortium name="US DOE Joint Genome Institute (JGI-PGF)"/>
            <person name="Walter F."/>
            <person name="Albersmeier A."/>
            <person name="Kalinowski J."/>
            <person name="Ruckert C."/>
        </authorList>
    </citation>
    <scope>NUCLEOTIDE SEQUENCE</scope>
    <source>
        <strain evidence="2">VKM B-2222</strain>
    </source>
</reference>